<evidence type="ECO:0000256" key="8">
    <source>
        <dbReference type="ARBA" id="ARBA00023069"/>
    </source>
</evidence>
<keyword evidence="2" id="KW-0963">Cytoplasm</keyword>
<evidence type="ECO:0000256" key="11">
    <source>
        <dbReference type="ARBA" id="ARBA00023273"/>
    </source>
</evidence>
<comment type="caution">
    <text evidence="13">The sequence shown here is derived from an EMBL/GenBank/DDBJ whole genome shotgun (WGS) entry which is preliminary data.</text>
</comment>
<dbReference type="GO" id="GO:0005874">
    <property type="term" value="C:microtubule"/>
    <property type="evidence" value="ECO:0007669"/>
    <property type="project" value="UniProtKB-KW"/>
</dbReference>
<dbReference type="Proteomes" id="UP000485058">
    <property type="component" value="Unassembled WGS sequence"/>
</dbReference>
<dbReference type="GO" id="GO:0005858">
    <property type="term" value="C:axonemal dynein complex"/>
    <property type="evidence" value="ECO:0007669"/>
    <property type="project" value="TreeGrafter"/>
</dbReference>
<dbReference type="GO" id="GO:0051959">
    <property type="term" value="F:dynein light intermediate chain binding"/>
    <property type="evidence" value="ECO:0007669"/>
    <property type="project" value="InterPro"/>
</dbReference>
<evidence type="ECO:0000256" key="7">
    <source>
        <dbReference type="ARBA" id="ARBA00023054"/>
    </source>
</evidence>
<accession>A0A699ZKL1</accession>
<evidence type="ECO:0000313" key="13">
    <source>
        <dbReference type="EMBL" id="GFH22801.1"/>
    </source>
</evidence>
<protein>
    <recommendedName>
        <fullName evidence="12">Dynein heavy chain linker domain-containing protein</fullName>
    </recommendedName>
</protein>
<dbReference type="InterPro" id="IPR026983">
    <property type="entry name" value="DHC"/>
</dbReference>
<evidence type="ECO:0000256" key="9">
    <source>
        <dbReference type="ARBA" id="ARBA00023175"/>
    </source>
</evidence>
<comment type="subcellular location">
    <subcellularLocation>
        <location evidence="1">Cytoplasm</location>
        <location evidence="1">Cytoskeleton</location>
        <location evidence="1">Cilium axoneme</location>
    </subcellularLocation>
</comment>
<dbReference type="FunFam" id="1.20.140.100:FF:000003">
    <property type="entry name" value="Dynein, axonemal, heavy chain 5"/>
    <property type="match status" value="1"/>
</dbReference>
<evidence type="ECO:0000256" key="3">
    <source>
        <dbReference type="ARBA" id="ARBA00022701"/>
    </source>
</evidence>
<gene>
    <name evidence="13" type="ORF">HaLaN_20317</name>
</gene>
<keyword evidence="5" id="KW-0067">ATP-binding</keyword>
<evidence type="ECO:0000256" key="2">
    <source>
        <dbReference type="ARBA" id="ARBA00022490"/>
    </source>
</evidence>
<evidence type="ECO:0000256" key="5">
    <source>
        <dbReference type="ARBA" id="ARBA00022840"/>
    </source>
</evidence>
<dbReference type="GO" id="GO:0045505">
    <property type="term" value="F:dynein intermediate chain binding"/>
    <property type="evidence" value="ECO:0007669"/>
    <property type="project" value="InterPro"/>
</dbReference>
<evidence type="ECO:0000259" key="12">
    <source>
        <dbReference type="Pfam" id="PF08393"/>
    </source>
</evidence>
<keyword evidence="9" id="KW-0505">Motor protein</keyword>
<dbReference type="Gene3D" id="1.10.287.2620">
    <property type="match status" value="1"/>
</dbReference>
<keyword evidence="6" id="KW-0243">Dynein</keyword>
<sequence length="508" mass="59168">DVRGIMAVLKEVREKESEIDNLIGPIEEMYALLLRYEVRVPKEETTMVSDLRYGWKKLRKLATDVSDNLTRLQVGFKRELIKEVKQFVVDAQYFRKDWEANGPMVPGLDPMEAVDRLRKFQQMFEVRKRKWENYSSGEELFGLPVTLYPELELTEKEIQMLDRLYNLYVTVISTIKGYGDYFWVDVVEKITEMGDTVNQYQAQCKRLPKALREWPAYLDCRRTIDDFLEMLPLFQALTHKSMRERHWQQVMEVTGHSLNLAEDTFKLQHLLDCNILRCREEIEDLTSAAVKEEQIETKLASVQVDWAQINLVFAEYKTRGPVILKGADTAELIEKLEDSQMTLGSMATNRYSAPFREEVQGWIVKLSTVSEIVEQWLMVQNMWMYMEAVFSGGDIVKQLPQEAKRFQNIDKNYMKIVTNALETLNVVNTCFGNELMKSMLPHLLEQLELCQKSLSAYLETKRAEFPRFYFVSDPTLLEILSLGSDPPSVVPHFQSGLFDSLTNVTFDK</sequence>
<evidence type="ECO:0000256" key="1">
    <source>
        <dbReference type="ARBA" id="ARBA00004430"/>
    </source>
</evidence>
<dbReference type="GO" id="GO:0007018">
    <property type="term" value="P:microtubule-based movement"/>
    <property type="evidence" value="ECO:0007669"/>
    <property type="project" value="InterPro"/>
</dbReference>
<keyword evidence="3" id="KW-0493">Microtubule</keyword>
<keyword evidence="7" id="KW-0175">Coiled coil</keyword>
<dbReference type="InterPro" id="IPR013602">
    <property type="entry name" value="Dynein_heavy_linker"/>
</dbReference>
<proteinExistence type="predicted"/>
<keyword evidence="8" id="KW-0969">Cilium</keyword>
<dbReference type="AlphaFoldDB" id="A0A699ZKL1"/>
<keyword evidence="4" id="KW-0547">Nucleotide-binding</keyword>
<dbReference type="PANTHER" id="PTHR46532">
    <property type="entry name" value="MALE FERTILITY FACTOR KL5"/>
    <property type="match status" value="1"/>
</dbReference>
<feature type="non-terminal residue" evidence="13">
    <location>
        <position position="1"/>
    </location>
</feature>
<dbReference type="GO" id="GO:0005524">
    <property type="term" value="F:ATP binding"/>
    <property type="evidence" value="ECO:0007669"/>
    <property type="project" value="UniProtKB-KW"/>
</dbReference>
<name>A0A699ZKL1_HAELA</name>
<dbReference type="FunFam" id="1.10.287.2620:FF:000002">
    <property type="entry name" value="Dynein heavy chain 2, axonemal"/>
    <property type="match status" value="1"/>
</dbReference>
<keyword evidence="14" id="KW-1185">Reference proteome</keyword>
<feature type="domain" description="Dynein heavy chain linker" evidence="12">
    <location>
        <begin position="152"/>
        <end position="507"/>
    </location>
</feature>
<dbReference type="InterPro" id="IPR042228">
    <property type="entry name" value="Dynein_linker_3"/>
</dbReference>
<dbReference type="Gene3D" id="1.20.140.100">
    <property type="entry name" value="Dynein heavy chain, N-terminal domain 2"/>
    <property type="match status" value="1"/>
</dbReference>
<evidence type="ECO:0000256" key="10">
    <source>
        <dbReference type="ARBA" id="ARBA00023212"/>
    </source>
</evidence>
<evidence type="ECO:0000256" key="4">
    <source>
        <dbReference type="ARBA" id="ARBA00022741"/>
    </source>
</evidence>
<organism evidence="13 14">
    <name type="scientific">Haematococcus lacustris</name>
    <name type="common">Green alga</name>
    <name type="synonym">Haematococcus pluvialis</name>
    <dbReference type="NCBI Taxonomy" id="44745"/>
    <lineage>
        <taxon>Eukaryota</taxon>
        <taxon>Viridiplantae</taxon>
        <taxon>Chlorophyta</taxon>
        <taxon>core chlorophytes</taxon>
        <taxon>Chlorophyceae</taxon>
        <taxon>CS clade</taxon>
        <taxon>Chlamydomonadales</taxon>
        <taxon>Haematococcaceae</taxon>
        <taxon>Haematococcus</taxon>
    </lineage>
</organism>
<dbReference type="InterPro" id="IPR042222">
    <property type="entry name" value="Dynein_2_N"/>
</dbReference>
<keyword evidence="10" id="KW-0206">Cytoskeleton</keyword>
<dbReference type="Pfam" id="PF08393">
    <property type="entry name" value="DHC_N2"/>
    <property type="match status" value="1"/>
</dbReference>
<dbReference type="EMBL" id="BLLF01002126">
    <property type="protein sequence ID" value="GFH22801.1"/>
    <property type="molecule type" value="Genomic_DNA"/>
</dbReference>
<feature type="non-terminal residue" evidence="13">
    <location>
        <position position="508"/>
    </location>
</feature>
<dbReference type="Gene3D" id="3.20.180.20">
    <property type="entry name" value="Dynein heavy chain, N-terminal domain 2"/>
    <property type="match status" value="1"/>
</dbReference>
<evidence type="ECO:0000313" key="14">
    <source>
        <dbReference type="Proteomes" id="UP000485058"/>
    </source>
</evidence>
<evidence type="ECO:0000256" key="6">
    <source>
        <dbReference type="ARBA" id="ARBA00023017"/>
    </source>
</evidence>
<dbReference type="PANTHER" id="PTHR46532:SF13">
    <property type="entry name" value="CYTOPLASMIC DYNEIN 1 HEAVY CHAIN 1"/>
    <property type="match status" value="1"/>
</dbReference>
<keyword evidence="11" id="KW-0966">Cell projection</keyword>
<reference evidence="13 14" key="1">
    <citation type="submission" date="2020-02" db="EMBL/GenBank/DDBJ databases">
        <title>Draft genome sequence of Haematococcus lacustris strain NIES-144.</title>
        <authorList>
            <person name="Morimoto D."/>
            <person name="Nakagawa S."/>
            <person name="Yoshida T."/>
            <person name="Sawayama S."/>
        </authorList>
    </citation>
    <scope>NUCLEOTIDE SEQUENCE [LARGE SCALE GENOMIC DNA]</scope>
    <source>
        <strain evidence="13 14">NIES-144</strain>
    </source>
</reference>